<proteinExistence type="inferred from homology"/>
<accession>A0A9P8LSV3</accession>
<dbReference type="RefSeq" id="XP_067764358.1">
    <property type="nucleotide sequence ID" value="XM_067907384.1"/>
</dbReference>
<evidence type="ECO:0000256" key="3">
    <source>
        <dbReference type="ARBA" id="ARBA00022729"/>
    </source>
</evidence>
<dbReference type="GO" id="GO:0005788">
    <property type="term" value="C:endoplasmic reticulum lumen"/>
    <property type="evidence" value="ECO:0007669"/>
    <property type="project" value="UniProtKB-SubCell"/>
</dbReference>
<feature type="region of interest" description="Disordered" evidence="9">
    <location>
        <begin position="619"/>
        <end position="641"/>
    </location>
</feature>
<dbReference type="OrthoDB" id="2401965at2759"/>
<dbReference type="NCBIfam" id="NF001413">
    <property type="entry name" value="PRK00290.1"/>
    <property type="match status" value="1"/>
</dbReference>
<dbReference type="GO" id="GO:0005524">
    <property type="term" value="F:ATP binding"/>
    <property type="evidence" value="ECO:0007669"/>
    <property type="project" value="UniProtKB-KW"/>
</dbReference>
<keyword evidence="11" id="KW-1185">Reference proteome</keyword>
<keyword evidence="3" id="KW-0732">Signal</keyword>
<dbReference type="InterPro" id="IPR013126">
    <property type="entry name" value="Hsp_70_fam"/>
</dbReference>
<dbReference type="CDD" id="cd10241">
    <property type="entry name" value="ASKHA_NBD_HSP70_BiP"/>
    <property type="match status" value="1"/>
</dbReference>
<dbReference type="Pfam" id="PF00012">
    <property type="entry name" value="HSP70"/>
    <property type="match status" value="1"/>
</dbReference>
<dbReference type="FunFam" id="2.60.34.10:FF:000014">
    <property type="entry name" value="Chaperone protein DnaK HSP70"/>
    <property type="match status" value="1"/>
</dbReference>
<evidence type="ECO:0000256" key="1">
    <source>
        <dbReference type="ARBA" id="ARBA00004319"/>
    </source>
</evidence>
<evidence type="ECO:0000256" key="5">
    <source>
        <dbReference type="ARBA" id="ARBA00022824"/>
    </source>
</evidence>
<dbReference type="PROSITE" id="PS01036">
    <property type="entry name" value="HSP70_3"/>
    <property type="match status" value="1"/>
</dbReference>
<evidence type="ECO:0000313" key="11">
    <source>
        <dbReference type="Proteomes" id="UP000018208"/>
    </source>
</evidence>
<keyword evidence="6 7" id="KW-0067">ATP-binding</keyword>
<gene>
    <name evidence="10" type="ORF">SS50377_23520</name>
</gene>
<comment type="caution">
    <text evidence="10">The sequence shown here is derived from an EMBL/GenBank/DDBJ whole genome shotgun (WGS) entry which is preliminary data.</text>
</comment>
<evidence type="ECO:0000256" key="2">
    <source>
        <dbReference type="ARBA" id="ARBA00007381"/>
    </source>
</evidence>
<dbReference type="InterPro" id="IPR018181">
    <property type="entry name" value="Heat_shock_70_CS"/>
</dbReference>
<dbReference type="FunFam" id="3.90.640.10:FF:000153">
    <property type="entry name" value="Endoplasmic reticulum chaperone BiP"/>
    <property type="match status" value="1"/>
</dbReference>
<evidence type="ECO:0000256" key="7">
    <source>
        <dbReference type="RuleBase" id="RU003322"/>
    </source>
</evidence>
<dbReference type="Gene3D" id="3.30.420.40">
    <property type="match status" value="2"/>
</dbReference>
<dbReference type="PRINTS" id="PR00301">
    <property type="entry name" value="HEATSHOCK70"/>
</dbReference>
<dbReference type="SUPFAM" id="SSF100920">
    <property type="entry name" value="Heat shock protein 70kD (HSP70), peptide-binding domain"/>
    <property type="match status" value="1"/>
</dbReference>
<evidence type="ECO:0000313" key="10">
    <source>
        <dbReference type="EMBL" id="KAH0573585.1"/>
    </source>
</evidence>
<dbReference type="PANTHER" id="PTHR19375">
    <property type="entry name" value="HEAT SHOCK PROTEIN 70KDA"/>
    <property type="match status" value="1"/>
</dbReference>
<keyword evidence="10" id="KW-0346">Stress response</keyword>
<organism evidence="10 11">
    <name type="scientific">Spironucleus salmonicida</name>
    <dbReference type="NCBI Taxonomy" id="348837"/>
    <lineage>
        <taxon>Eukaryota</taxon>
        <taxon>Metamonada</taxon>
        <taxon>Diplomonadida</taxon>
        <taxon>Hexamitidae</taxon>
        <taxon>Hexamitinae</taxon>
        <taxon>Spironucleus</taxon>
    </lineage>
</organism>
<evidence type="ECO:0000256" key="9">
    <source>
        <dbReference type="SAM" id="MobiDB-lite"/>
    </source>
</evidence>
<feature type="coiled-coil region" evidence="8">
    <location>
        <begin position="508"/>
        <end position="546"/>
    </location>
</feature>
<name>A0A9P8LSV3_9EUKA</name>
<protein>
    <submittedName>
        <fullName evidence="10">Heat shock protein 70</fullName>
    </submittedName>
</protein>
<dbReference type="InterPro" id="IPR029047">
    <property type="entry name" value="HSP70_peptide-bd_sf"/>
</dbReference>
<keyword evidence="8" id="KW-0175">Coiled coil</keyword>
<evidence type="ECO:0000256" key="6">
    <source>
        <dbReference type="ARBA" id="ARBA00022840"/>
    </source>
</evidence>
<dbReference type="FunFam" id="3.30.30.30:FF:000003">
    <property type="entry name" value="Heat shock protein 9"/>
    <property type="match status" value="1"/>
</dbReference>
<dbReference type="InterPro" id="IPR042050">
    <property type="entry name" value="BIP_NBD"/>
</dbReference>
<dbReference type="AlphaFoldDB" id="A0A9P8LSV3"/>
<comment type="similarity">
    <text evidence="2 7">Belongs to the heat shock protein 70 family.</text>
</comment>
<dbReference type="PROSITE" id="PS00297">
    <property type="entry name" value="HSP70_1"/>
    <property type="match status" value="1"/>
</dbReference>
<comment type="subcellular location">
    <subcellularLocation>
        <location evidence="1">Endoplasmic reticulum lumen</location>
    </subcellularLocation>
</comment>
<evidence type="ECO:0000256" key="8">
    <source>
        <dbReference type="SAM" id="Coils"/>
    </source>
</evidence>
<dbReference type="GeneID" id="94297543"/>
<dbReference type="SUPFAM" id="SSF100934">
    <property type="entry name" value="Heat shock protein 70kD (HSP70), C-terminal subdomain"/>
    <property type="match status" value="1"/>
</dbReference>
<dbReference type="InterPro" id="IPR043129">
    <property type="entry name" value="ATPase_NBD"/>
</dbReference>
<sequence length="641" mass="71510">MFQLLLAEAIIGIDLGTTYSCVAVSRGGQVDIIPNEIGNRITPSYVAFTEEGERLVGDAAKNQASLNPENTIFDIKRLIGRRFNDASVKKDLPHLPYKVVNIDNKPIVEVREIDPKTKKAEIKQYSPEQISAFILIKMKQIAEEYLGETVTKAIVTVPAYFSDAQRSATKDAGRIAGLEIIRIINEPTAASLAFGVDKKGERTILTYDLGGGTFDVSILQIENGVFEVLATNGDTHLGGEDFDQRIIDHFVQIFKQKNGIDLRKPEHRRLYSRLKRETENAKRVLSTQQMTKLEMENFYDGKDFSETLTRAKFEELNNDLFKKTMDPVANVLKDAKLQKSDIDEIVLVGGSTRIPKIQALLKDFFNKVPNNSIHPDEAVGAGAAIQAAALSGSNEHDILLIDVTPLTLGIETVGGVMTPIIERNSYIPIKKSKTFSTVQDGQTMVNITVYEGERSMVKDNNLLGNFELEGIPAAPRGQPQIEVTFELDANGMLTVSAVEKGSGQENEIVIKNDRNRLSEEEIERLIREAEENADEDKKIRETVELKNQFQAAIYDVKSKLNSENDKNILDSVSDEDKDVLDEAIEEAEDWMMENEEAAKEDFEAAIEKFQTSTQSIMRKYTKGSASAQTEVDDDFDLNDEL</sequence>
<dbReference type="FunFam" id="3.30.420.40:FF:000026">
    <property type="entry name" value="Heat shock protein 70"/>
    <property type="match status" value="1"/>
</dbReference>
<dbReference type="KEGG" id="ssao:94297543"/>
<dbReference type="Gene3D" id="2.60.34.10">
    <property type="entry name" value="Substrate Binding Domain Of DNAk, Chain A, domain 1"/>
    <property type="match status" value="1"/>
</dbReference>
<evidence type="ECO:0000256" key="4">
    <source>
        <dbReference type="ARBA" id="ARBA00022741"/>
    </source>
</evidence>
<reference evidence="10 11" key="1">
    <citation type="journal article" date="2014" name="PLoS Genet.">
        <title>The Genome of Spironucleus salmonicida Highlights a Fish Pathogen Adapted to Fluctuating Environments.</title>
        <authorList>
            <person name="Xu F."/>
            <person name="Jerlstrom-Hultqvist J."/>
            <person name="Einarsson E."/>
            <person name="Astvaldsson A."/>
            <person name="Svard S.G."/>
            <person name="Andersson J.O."/>
        </authorList>
    </citation>
    <scope>NUCLEOTIDE SEQUENCE [LARGE SCALE GENOMIC DNA]</scope>
    <source>
        <strain evidence="10 11">ATCC 50377</strain>
    </source>
</reference>
<feature type="coiled-coil region" evidence="8">
    <location>
        <begin position="580"/>
        <end position="612"/>
    </location>
</feature>
<dbReference type="SUPFAM" id="SSF53067">
    <property type="entry name" value="Actin-like ATPase domain"/>
    <property type="match status" value="2"/>
</dbReference>
<feature type="compositionally biased region" description="Acidic residues" evidence="9">
    <location>
        <begin position="630"/>
        <end position="641"/>
    </location>
</feature>
<dbReference type="EMBL" id="AUWU02000004">
    <property type="protein sequence ID" value="KAH0573585.1"/>
    <property type="molecule type" value="Genomic_DNA"/>
</dbReference>
<dbReference type="Gene3D" id="1.20.1270.10">
    <property type="match status" value="1"/>
</dbReference>
<dbReference type="GO" id="GO:0140662">
    <property type="term" value="F:ATP-dependent protein folding chaperone"/>
    <property type="evidence" value="ECO:0007669"/>
    <property type="project" value="InterPro"/>
</dbReference>
<dbReference type="InterPro" id="IPR029048">
    <property type="entry name" value="HSP70_C_sf"/>
</dbReference>
<keyword evidence="4 7" id="KW-0547">Nucleotide-binding</keyword>
<dbReference type="Proteomes" id="UP000018208">
    <property type="component" value="Unassembled WGS sequence"/>
</dbReference>
<dbReference type="Gene3D" id="3.90.640.10">
    <property type="entry name" value="Actin, Chain A, domain 4"/>
    <property type="match status" value="1"/>
</dbReference>
<keyword evidence="5" id="KW-0256">Endoplasmic reticulum</keyword>